<dbReference type="GO" id="GO:0016301">
    <property type="term" value="F:kinase activity"/>
    <property type="evidence" value="ECO:0007669"/>
    <property type="project" value="UniProtKB-KW"/>
</dbReference>
<keyword evidence="1" id="KW-0812">Transmembrane</keyword>
<organism evidence="3 4">
    <name type="scientific">Comamonas endophytica</name>
    <dbReference type="NCBI Taxonomy" id="2949090"/>
    <lineage>
        <taxon>Bacteria</taxon>
        <taxon>Pseudomonadati</taxon>
        <taxon>Pseudomonadota</taxon>
        <taxon>Betaproteobacteria</taxon>
        <taxon>Burkholderiales</taxon>
        <taxon>Comamonadaceae</taxon>
        <taxon>Comamonas</taxon>
    </lineage>
</organism>
<evidence type="ECO:0000256" key="1">
    <source>
        <dbReference type="SAM" id="Phobius"/>
    </source>
</evidence>
<dbReference type="Pfam" id="PF06580">
    <property type="entry name" value="His_kinase"/>
    <property type="match status" value="1"/>
</dbReference>
<feature type="transmembrane region" description="Helical" evidence="1">
    <location>
        <begin position="131"/>
        <end position="151"/>
    </location>
</feature>
<feature type="transmembrane region" description="Helical" evidence="1">
    <location>
        <begin position="66"/>
        <end position="91"/>
    </location>
</feature>
<keyword evidence="4" id="KW-1185">Reference proteome</keyword>
<dbReference type="RefSeq" id="WP_231043959.1">
    <property type="nucleotide sequence ID" value="NZ_CP106881.1"/>
</dbReference>
<keyword evidence="1" id="KW-1133">Transmembrane helix</keyword>
<name>A0ABY6GDS7_9BURK</name>
<keyword evidence="3" id="KW-0418">Kinase</keyword>
<sequence length="356" mass="37821">MRDMQILSTPPASVASGPALAPTAGAAQRVLVFDACHVGVVLRAVLFVQLVVATAALFSAATPLEWLARMALFTSGTLPGTLLWLVVACGFKRLLQRLPRQAQYAAGMGLGALCGLHACAMLWLLGDGLRAPWLASAAGGMLLAALLVAALQLRARARAPAATTARLAELQSRIRPHFLFNTLNSAIALVRAEPAQAEALLEDLSDLFRAALAEPHASTTLDEEIALAQRYLAIEQVRFGARLRAHWQLDPQAGGARLPPLLLQPLVENAIRHGIEPSAEGGTLVLTTALRHGRAEITITNSLPPGPAPATRGHGIALRNVRERLSLLHDLQAEFSAGSHQGGWRVRILLPLEKSA</sequence>
<evidence type="ECO:0000259" key="2">
    <source>
        <dbReference type="Pfam" id="PF06580"/>
    </source>
</evidence>
<proteinExistence type="predicted"/>
<reference evidence="3" key="1">
    <citation type="submission" date="2022-09" db="EMBL/GenBank/DDBJ databases">
        <title>The complete genome of Acidovorax sp. 5MLIR.</title>
        <authorList>
            <person name="Liu L."/>
            <person name="Yue J."/>
            <person name="Yang F."/>
            <person name="Yuan J."/>
            <person name="Li L."/>
        </authorList>
    </citation>
    <scope>NUCLEOTIDE SEQUENCE</scope>
    <source>
        <strain evidence="3">5MLIR</strain>
    </source>
</reference>
<accession>A0ABY6GDS7</accession>
<dbReference type="InterPro" id="IPR036890">
    <property type="entry name" value="HATPase_C_sf"/>
</dbReference>
<dbReference type="InterPro" id="IPR050640">
    <property type="entry name" value="Bact_2-comp_sensor_kinase"/>
</dbReference>
<dbReference type="InterPro" id="IPR010559">
    <property type="entry name" value="Sig_transdc_His_kin_internal"/>
</dbReference>
<dbReference type="Gene3D" id="3.30.565.10">
    <property type="entry name" value="Histidine kinase-like ATPase, C-terminal domain"/>
    <property type="match status" value="1"/>
</dbReference>
<evidence type="ECO:0000313" key="3">
    <source>
        <dbReference type="EMBL" id="UYG52507.1"/>
    </source>
</evidence>
<feature type="transmembrane region" description="Helical" evidence="1">
    <location>
        <begin position="103"/>
        <end position="125"/>
    </location>
</feature>
<gene>
    <name evidence="3" type="ORF">M9799_04490</name>
</gene>
<dbReference type="PANTHER" id="PTHR34220">
    <property type="entry name" value="SENSOR HISTIDINE KINASE YPDA"/>
    <property type="match status" value="1"/>
</dbReference>
<protein>
    <submittedName>
        <fullName evidence="3">Histidine kinase</fullName>
    </submittedName>
</protein>
<dbReference type="EMBL" id="CP106881">
    <property type="protein sequence ID" value="UYG52507.1"/>
    <property type="molecule type" value="Genomic_DNA"/>
</dbReference>
<keyword evidence="1" id="KW-0472">Membrane</keyword>
<dbReference type="PANTHER" id="PTHR34220:SF7">
    <property type="entry name" value="SENSOR HISTIDINE KINASE YPDA"/>
    <property type="match status" value="1"/>
</dbReference>
<keyword evidence="3" id="KW-0808">Transferase</keyword>
<feature type="transmembrane region" description="Helical" evidence="1">
    <location>
        <begin position="40"/>
        <end position="60"/>
    </location>
</feature>
<dbReference type="SUPFAM" id="SSF55874">
    <property type="entry name" value="ATPase domain of HSP90 chaperone/DNA topoisomerase II/histidine kinase"/>
    <property type="match status" value="1"/>
</dbReference>
<feature type="domain" description="Signal transduction histidine kinase internal region" evidence="2">
    <location>
        <begin position="165"/>
        <end position="243"/>
    </location>
</feature>
<evidence type="ECO:0000313" key="4">
    <source>
        <dbReference type="Proteomes" id="UP001162800"/>
    </source>
</evidence>
<dbReference type="Proteomes" id="UP001162800">
    <property type="component" value="Chromosome"/>
</dbReference>